<keyword evidence="1" id="KW-1133">Transmembrane helix</keyword>
<dbReference type="EMBL" id="QRMS01000003">
    <property type="protein sequence ID" value="RHJ87518.1"/>
    <property type="molecule type" value="Genomic_DNA"/>
</dbReference>
<feature type="transmembrane region" description="Helical" evidence="1">
    <location>
        <begin position="91"/>
        <end position="113"/>
    </location>
</feature>
<dbReference type="GeneID" id="83003470"/>
<feature type="transmembrane region" description="Helical" evidence="1">
    <location>
        <begin position="59"/>
        <end position="79"/>
    </location>
</feature>
<dbReference type="Proteomes" id="UP000284841">
    <property type="component" value="Unassembled WGS sequence"/>
</dbReference>
<name>A0A415E1S6_9FIRM</name>
<dbReference type="OrthoDB" id="2040996at2"/>
<protein>
    <recommendedName>
        <fullName evidence="4">DUF2975 domain-containing protein</fullName>
    </recommendedName>
</protein>
<keyword evidence="1" id="KW-0472">Membrane</keyword>
<reference evidence="2 3" key="1">
    <citation type="submission" date="2018-08" db="EMBL/GenBank/DDBJ databases">
        <title>A genome reference for cultivated species of the human gut microbiota.</title>
        <authorList>
            <person name="Zou Y."/>
            <person name="Xue W."/>
            <person name="Luo G."/>
        </authorList>
    </citation>
    <scope>NUCLEOTIDE SEQUENCE [LARGE SCALE GENOMIC DNA]</scope>
    <source>
        <strain evidence="2 3">AM07-24</strain>
    </source>
</reference>
<gene>
    <name evidence="2" type="ORF">DW099_12560</name>
</gene>
<keyword evidence="1" id="KW-0812">Transmembrane</keyword>
<evidence type="ECO:0008006" key="4">
    <source>
        <dbReference type="Google" id="ProtNLM"/>
    </source>
</evidence>
<organism evidence="2 3">
    <name type="scientific">Emergencia timonensis</name>
    <dbReference type="NCBI Taxonomy" id="1776384"/>
    <lineage>
        <taxon>Bacteria</taxon>
        <taxon>Bacillati</taxon>
        <taxon>Bacillota</taxon>
        <taxon>Clostridia</taxon>
        <taxon>Peptostreptococcales</taxon>
        <taxon>Anaerovoracaceae</taxon>
        <taxon>Emergencia</taxon>
    </lineage>
</organism>
<comment type="caution">
    <text evidence="2">The sequence shown here is derived from an EMBL/GenBank/DDBJ whole genome shotgun (WGS) entry which is preliminary data.</text>
</comment>
<evidence type="ECO:0000256" key="1">
    <source>
        <dbReference type="SAM" id="Phobius"/>
    </source>
</evidence>
<feature type="transmembrane region" description="Helical" evidence="1">
    <location>
        <begin position="29"/>
        <end position="47"/>
    </location>
</feature>
<dbReference type="RefSeq" id="WP_067534797.1">
    <property type="nucleotide sequence ID" value="NZ_AP025567.1"/>
</dbReference>
<proteinExistence type="predicted"/>
<feature type="transmembrane region" description="Helical" evidence="1">
    <location>
        <begin position="225"/>
        <end position="248"/>
    </location>
</feature>
<sequence>MNQDIFTFPFGQIGEALRALSLASSAGNIAAMIIYLLISILPVLYLVDRVARQKKEPDAIDILLIMMSVMLFIMMYLMVNPGYVNSNLYGAMPGKGGALAMTFWSMVVGYAVLKCMKASVGTDEKKLAKYLKLILTAVAVTIVAEIVLGIFTEVVPAARGVREVDQLLNSDYNTTVFLWIKYFADKIPSVLNIFVIVHAIKMVDQLRADRYSQETISAAEKLSRICRISVTVMIITSIAVNLSQFLIWTKVYKANYVVDIPLFSIAMCIAVLLLSKFIASDKALKEDNDMII</sequence>
<dbReference type="STRING" id="1776384.GCA_900086585_01083"/>
<keyword evidence="3" id="KW-1185">Reference proteome</keyword>
<evidence type="ECO:0000313" key="2">
    <source>
        <dbReference type="EMBL" id="RHJ87518.1"/>
    </source>
</evidence>
<feature type="transmembrane region" description="Helical" evidence="1">
    <location>
        <begin position="133"/>
        <end position="152"/>
    </location>
</feature>
<dbReference type="AlphaFoldDB" id="A0A415E1S6"/>
<evidence type="ECO:0000313" key="3">
    <source>
        <dbReference type="Proteomes" id="UP000284841"/>
    </source>
</evidence>
<accession>A0A415E1S6</accession>
<feature type="transmembrane region" description="Helical" evidence="1">
    <location>
        <begin position="260"/>
        <end position="279"/>
    </location>
</feature>